<dbReference type="Proteomes" id="UP000663851">
    <property type="component" value="Unassembled WGS sequence"/>
</dbReference>
<gene>
    <name evidence="4" type="ORF">HFQ381_LOCUS9657</name>
    <name evidence="3" type="ORF">TIS948_LOCUS16653</name>
</gene>
<dbReference type="InterPro" id="IPR001375">
    <property type="entry name" value="Peptidase_S9_cat"/>
</dbReference>
<dbReference type="InterPro" id="IPR029058">
    <property type="entry name" value="AB_hydrolase_fold"/>
</dbReference>
<protein>
    <recommendedName>
        <fullName evidence="2">Peptidase S9 prolyl oligopeptidase catalytic domain-containing protein</fullName>
    </recommendedName>
</protein>
<accession>A0A817RSL6</accession>
<evidence type="ECO:0000313" key="5">
    <source>
        <dbReference type="Proteomes" id="UP000663825"/>
    </source>
</evidence>
<dbReference type="EMBL" id="CAJNXB010002793">
    <property type="protein sequence ID" value="CAF3276898.1"/>
    <property type="molecule type" value="Genomic_DNA"/>
</dbReference>
<evidence type="ECO:0000313" key="3">
    <source>
        <dbReference type="EMBL" id="CAF3276898.1"/>
    </source>
</evidence>
<dbReference type="EMBL" id="CAJOBO010000512">
    <property type="protein sequence ID" value="CAF4238011.1"/>
    <property type="molecule type" value="Genomic_DNA"/>
</dbReference>
<dbReference type="Gene3D" id="3.40.50.1820">
    <property type="entry name" value="alpha/beta hydrolase"/>
    <property type="match status" value="1"/>
</dbReference>
<evidence type="ECO:0000313" key="4">
    <source>
        <dbReference type="EMBL" id="CAF4238011.1"/>
    </source>
</evidence>
<reference evidence="3" key="1">
    <citation type="submission" date="2021-02" db="EMBL/GenBank/DDBJ databases">
        <authorList>
            <person name="Nowell W R."/>
        </authorList>
    </citation>
    <scope>NUCLEOTIDE SEQUENCE</scope>
</reference>
<dbReference type="SUPFAM" id="SSF53474">
    <property type="entry name" value="alpha/beta-Hydrolases"/>
    <property type="match status" value="1"/>
</dbReference>
<feature type="domain" description="Peptidase S9 prolyl oligopeptidase catalytic" evidence="2">
    <location>
        <begin position="66"/>
        <end position="216"/>
    </location>
</feature>
<dbReference type="AlphaFoldDB" id="A0A817RSL6"/>
<dbReference type="Pfam" id="PF00326">
    <property type="entry name" value="Peptidase_S9"/>
    <property type="match status" value="1"/>
</dbReference>
<dbReference type="GO" id="GO:0006508">
    <property type="term" value="P:proteolysis"/>
    <property type="evidence" value="ECO:0007669"/>
    <property type="project" value="InterPro"/>
</dbReference>
<comment type="caution">
    <text evidence="3">The sequence shown here is derived from an EMBL/GenBank/DDBJ whole genome shotgun (WGS) entry which is preliminary data.</text>
</comment>
<name>A0A817RSL6_9BILA</name>
<dbReference type="GO" id="GO:0004252">
    <property type="term" value="F:serine-type endopeptidase activity"/>
    <property type="evidence" value="ECO:0007669"/>
    <property type="project" value="TreeGrafter"/>
</dbReference>
<proteinExistence type="predicted"/>
<organism evidence="3 5">
    <name type="scientific">Rotaria socialis</name>
    <dbReference type="NCBI Taxonomy" id="392032"/>
    <lineage>
        <taxon>Eukaryota</taxon>
        <taxon>Metazoa</taxon>
        <taxon>Spiralia</taxon>
        <taxon>Gnathifera</taxon>
        <taxon>Rotifera</taxon>
        <taxon>Eurotatoria</taxon>
        <taxon>Bdelloidea</taxon>
        <taxon>Philodinida</taxon>
        <taxon>Philodinidae</taxon>
        <taxon>Rotaria</taxon>
    </lineage>
</organism>
<evidence type="ECO:0000259" key="2">
    <source>
        <dbReference type="Pfam" id="PF00326"/>
    </source>
</evidence>
<dbReference type="OrthoDB" id="43744at2759"/>
<keyword evidence="1" id="KW-0378">Hydrolase</keyword>
<dbReference type="PANTHER" id="PTHR42776">
    <property type="entry name" value="SERINE PEPTIDASE S9 FAMILY MEMBER"/>
    <property type="match status" value="1"/>
</dbReference>
<sequence length="217" mass="24485">MLVDLTCFAAFPMEDNRTIEGILHYPPVQFEVRNLSLFILIHGGPYDATLNHLQGNAYFWAPIAVLNGWLVLEPNYRGFTGYGDQFFNEVRHQPISRPGIDILSAINRLIKDSMADGNRLGIGSYSYACILTNWLITQTTRFNAAVSGVGSPEHVSFSGTMNWPIHINYFIGVFPWEVPHLYQNSAPMHYLDRVHTPTHLVTGSRDARVPTAQSYML</sequence>
<evidence type="ECO:0000256" key="1">
    <source>
        <dbReference type="ARBA" id="ARBA00022801"/>
    </source>
</evidence>
<dbReference type="Proteomes" id="UP000663825">
    <property type="component" value="Unassembled WGS sequence"/>
</dbReference>
<dbReference type="PANTHER" id="PTHR42776:SF27">
    <property type="entry name" value="DIPEPTIDYL PEPTIDASE FAMILY MEMBER 6"/>
    <property type="match status" value="1"/>
</dbReference>